<dbReference type="SUPFAM" id="SSF53850">
    <property type="entry name" value="Periplasmic binding protein-like II"/>
    <property type="match status" value="1"/>
</dbReference>
<dbReference type="InterPro" id="IPR036390">
    <property type="entry name" value="WH_DNA-bd_sf"/>
</dbReference>
<organism evidence="6 7">
    <name type="scientific">Elstera cyanobacteriorum</name>
    <dbReference type="NCBI Taxonomy" id="2022747"/>
    <lineage>
        <taxon>Bacteria</taxon>
        <taxon>Pseudomonadati</taxon>
        <taxon>Pseudomonadota</taxon>
        <taxon>Alphaproteobacteria</taxon>
        <taxon>Rhodospirillales</taxon>
        <taxon>Rhodospirillaceae</taxon>
        <taxon>Elstera</taxon>
    </lineage>
</organism>
<name>A0A255XIX8_9PROT</name>
<proteinExistence type="inferred from homology"/>
<accession>A0A255XIX8</accession>
<dbReference type="AlphaFoldDB" id="A0A255XIX8"/>
<sequence length="299" mass="31801">MDRDLLAHLPILLSVARRGGFAAAAGELGLSPSAVSHAVRLVEDRLGQPIFARTTRSVALTETGERLLAGIGPALADLTACWEAARHRQGQISGLLRLNVPSLALPLGLTRVMAAMAERFPDVQVEAFVNNGLTDIVAEGFDAGVRLGEMIDADMIALRLTPPFDAILVAAPAYIAQHGQPGTLADLAAHRCIGFRQIRAGGLYRWDLVAEGRDVSLAVPSTSIVNDPLAALDLARAGAGIAYLFEPLARADLAAGRLIHLLPESAVTEPGLFLYYPRRSRDAPKLRAFITTARDVLKG</sequence>
<keyword evidence="7" id="KW-1185">Reference proteome</keyword>
<evidence type="ECO:0000256" key="4">
    <source>
        <dbReference type="ARBA" id="ARBA00023163"/>
    </source>
</evidence>
<dbReference type="InterPro" id="IPR000847">
    <property type="entry name" value="LysR_HTH_N"/>
</dbReference>
<dbReference type="Pfam" id="PF00126">
    <property type="entry name" value="HTH_1"/>
    <property type="match status" value="1"/>
</dbReference>
<dbReference type="PROSITE" id="PS50931">
    <property type="entry name" value="HTH_LYSR"/>
    <property type="match status" value="1"/>
</dbReference>
<feature type="domain" description="HTH lysR-type" evidence="5">
    <location>
        <begin position="1"/>
        <end position="61"/>
    </location>
</feature>
<evidence type="ECO:0000256" key="1">
    <source>
        <dbReference type="ARBA" id="ARBA00009437"/>
    </source>
</evidence>
<evidence type="ECO:0000313" key="7">
    <source>
        <dbReference type="Proteomes" id="UP000216361"/>
    </source>
</evidence>
<dbReference type="InterPro" id="IPR036388">
    <property type="entry name" value="WH-like_DNA-bd_sf"/>
</dbReference>
<dbReference type="SUPFAM" id="SSF46785">
    <property type="entry name" value="Winged helix' DNA-binding domain"/>
    <property type="match status" value="1"/>
</dbReference>
<dbReference type="Gene3D" id="1.10.10.10">
    <property type="entry name" value="Winged helix-like DNA-binding domain superfamily/Winged helix DNA-binding domain"/>
    <property type="match status" value="1"/>
</dbReference>
<dbReference type="GO" id="GO:0043565">
    <property type="term" value="F:sequence-specific DNA binding"/>
    <property type="evidence" value="ECO:0007669"/>
    <property type="project" value="TreeGrafter"/>
</dbReference>
<dbReference type="GO" id="GO:0006351">
    <property type="term" value="P:DNA-templated transcription"/>
    <property type="evidence" value="ECO:0007669"/>
    <property type="project" value="TreeGrafter"/>
</dbReference>
<dbReference type="GO" id="GO:0003700">
    <property type="term" value="F:DNA-binding transcription factor activity"/>
    <property type="evidence" value="ECO:0007669"/>
    <property type="project" value="InterPro"/>
</dbReference>
<dbReference type="InterPro" id="IPR005119">
    <property type="entry name" value="LysR_subst-bd"/>
</dbReference>
<dbReference type="Pfam" id="PF03466">
    <property type="entry name" value="LysR_substrate"/>
    <property type="match status" value="1"/>
</dbReference>
<keyword evidence="2" id="KW-0805">Transcription regulation</keyword>
<gene>
    <name evidence="6" type="ORF">CHR90_17880</name>
</gene>
<dbReference type="Proteomes" id="UP000216361">
    <property type="component" value="Unassembled WGS sequence"/>
</dbReference>
<dbReference type="OrthoDB" id="9813056at2"/>
<comment type="similarity">
    <text evidence="1">Belongs to the LysR transcriptional regulatory family.</text>
</comment>
<keyword evidence="3" id="KW-0238">DNA-binding</keyword>
<dbReference type="RefSeq" id="WP_094410480.1">
    <property type="nucleotide sequence ID" value="NZ_BMJZ01000003.1"/>
</dbReference>
<dbReference type="Gene3D" id="3.40.190.290">
    <property type="match status" value="1"/>
</dbReference>
<dbReference type="PANTHER" id="PTHR30537">
    <property type="entry name" value="HTH-TYPE TRANSCRIPTIONAL REGULATOR"/>
    <property type="match status" value="1"/>
</dbReference>
<dbReference type="InterPro" id="IPR058163">
    <property type="entry name" value="LysR-type_TF_proteobact-type"/>
</dbReference>
<keyword evidence="4" id="KW-0804">Transcription</keyword>
<dbReference type="EMBL" id="NOXS01000035">
    <property type="protein sequence ID" value="OYQ16842.1"/>
    <property type="molecule type" value="Genomic_DNA"/>
</dbReference>
<dbReference type="PANTHER" id="PTHR30537:SF1">
    <property type="entry name" value="HTH-TYPE TRANSCRIPTIONAL REGULATOR PGRR"/>
    <property type="match status" value="1"/>
</dbReference>
<evidence type="ECO:0000256" key="2">
    <source>
        <dbReference type="ARBA" id="ARBA00023015"/>
    </source>
</evidence>
<protein>
    <submittedName>
        <fullName evidence="6">LysR family transcriptional regulator</fullName>
    </submittedName>
</protein>
<reference evidence="6 7" key="1">
    <citation type="submission" date="2017-07" db="EMBL/GenBank/DDBJ databases">
        <title>Elstera cyanobacteriorum sp. nov., a novel bacterium isolated from cyanobacterial aggregates in a eutrophic lake.</title>
        <authorList>
            <person name="Cai H."/>
        </authorList>
    </citation>
    <scope>NUCLEOTIDE SEQUENCE [LARGE SCALE GENOMIC DNA]</scope>
    <source>
        <strain evidence="6 7">TH019</strain>
    </source>
</reference>
<evidence type="ECO:0000256" key="3">
    <source>
        <dbReference type="ARBA" id="ARBA00023125"/>
    </source>
</evidence>
<evidence type="ECO:0000313" key="6">
    <source>
        <dbReference type="EMBL" id="OYQ16842.1"/>
    </source>
</evidence>
<comment type="caution">
    <text evidence="6">The sequence shown here is derived from an EMBL/GenBank/DDBJ whole genome shotgun (WGS) entry which is preliminary data.</text>
</comment>
<evidence type="ECO:0000259" key="5">
    <source>
        <dbReference type="PROSITE" id="PS50931"/>
    </source>
</evidence>